<feature type="domain" description="Cupin type-2" evidence="2">
    <location>
        <begin position="72"/>
        <end position="130"/>
    </location>
</feature>
<sequence>MKQTIISLFVLSMFALASCKNTTCDKQPGENMQSQTIFERGNKLSNANFTGNAWLNSLIDSDSLNQNSVGSVTFEPGARTYWHSHPAGQIILALKGVGYYQEEGKPVVILHKGDVVKCPHNIPHWHGASPDSEFVQVAITGRENGPTVWHEAVTDEAYNNLQK</sequence>
<dbReference type="SUPFAM" id="SSF51182">
    <property type="entry name" value="RmlC-like cupins"/>
    <property type="match status" value="1"/>
</dbReference>
<accession>A0A840DB77</accession>
<feature type="signal peptide" evidence="1">
    <location>
        <begin position="1"/>
        <end position="17"/>
    </location>
</feature>
<dbReference type="Gene3D" id="2.60.120.10">
    <property type="entry name" value="Jelly Rolls"/>
    <property type="match status" value="1"/>
</dbReference>
<dbReference type="InterPro" id="IPR013096">
    <property type="entry name" value="Cupin_2"/>
</dbReference>
<dbReference type="GO" id="GO:0051213">
    <property type="term" value="F:dioxygenase activity"/>
    <property type="evidence" value="ECO:0007669"/>
    <property type="project" value="UniProtKB-KW"/>
</dbReference>
<organism evidence="3 4">
    <name type="scientific">Bacteroides reticulotermitis</name>
    <dbReference type="NCBI Taxonomy" id="1133319"/>
    <lineage>
        <taxon>Bacteria</taxon>
        <taxon>Pseudomonadati</taxon>
        <taxon>Bacteroidota</taxon>
        <taxon>Bacteroidia</taxon>
        <taxon>Bacteroidales</taxon>
        <taxon>Bacteroidaceae</taxon>
        <taxon>Bacteroides</taxon>
    </lineage>
</organism>
<dbReference type="PROSITE" id="PS51257">
    <property type="entry name" value="PROKAR_LIPOPROTEIN"/>
    <property type="match status" value="1"/>
</dbReference>
<keyword evidence="4" id="KW-1185">Reference proteome</keyword>
<evidence type="ECO:0000313" key="3">
    <source>
        <dbReference type="EMBL" id="MBB4045895.1"/>
    </source>
</evidence>
<gene>
    <name evidence="3" type="ORF">GGR06_003718</name>
</gene>
<dbReference type="InterPro" id="IPR047263">
    <property type="entry name" value="HNL-like_cupin"/>
</dbReference>
<dbReference type="Proteomes" id="UP000560658">
    <property type="component" value="Unassembled WGS sequence"/>
</dbReference>
<dbReference type="InterPro" id="IPR011051">
    <property type="entry name" value="RmlC_Cupin_sf"/>
</dbReference>
<keyword evidence="1" id="KW-0732">Signal</keyword>
<protein>
    <submittedName>
        <fullName evidence="3">Quercetin dioxygenase-like cupin family protein</fullName>
    </submittedName>
</protein>
<evidence type="ECO:0000313" key="4">
    <source>
        <dbReference type="Proteomes" id="UP000560658"/>
    </source>
</evidence>
<dbReference type="Pfam" id="PF07883">
    <property type="entry name" value="Cupin_2"/>
    <property type="match status" value="1"/>
</dbReference>
<dbReference type="EMBL" id="JACIER010000019">
    <property type="protein sequence ID" value="MBB4045895.1"/>
    <property type="molecule type" value="Genomic_DNA"/>
</dbReference>
<dbReference type="PANTHER" id="PTHR43698:SF1">
    <property type="entry name" value="BLL4564 PROTEIN"/>
    <property type="match status" value="1"/>
</dbReference>
<dbReference type="RefSeq" id="WP_044164475.1">
    <property type="nucleotide sequence ID" value="NZ_JACIER010000019.1"/>
</dbReference>
<evidence type="ECO:0000259" key="2">
    <source>
        <dbReference type="Pfam" id="PF07883"/>
    </source>
</evidence>
<feature type="chain" id="PRO_5032283892" evidence="1">
    <location>
        <begin position="18"/>
        <end position="163"/>
    </location>
</feature>
<evidence type="ECO:0000256" key="1">
    <source>
        <dbReference type="SAM" id="SignalP"/>
    </source>
</evidence>
<dbReference type="CDD" id="cd02233">
    <property type="entry name" value="cupin_HNL-like"/>
    <property type="match status" value="1"/>
</dbReference>
<reference evidence="3" key="1">
    <citation type="submission" date="2020-08" db="EMBL/GenBank/DDBJ databases">
        <title>Genomic Encyclopedia of Type Strains, Phase IV (KMG-IV): sequencing the most valuable type-strain genomes for metagenomic binning, comparative biology and taxonomic classification.</title>
        <authorList>
            <person name="Goeker M."/>
        </authorList>
    </citation>
    <scope>NUCLEOTIDE SEQUENCE [LARGE SCALE GENOMIC DNA]</scope>
    <source>
        <strain evidence="3">DSM 105720</strain>
    </source>
</reference>
<name>A0A840DB77_9BACE</name>
<dbReference type="InterPro" id="IPR014710">
    <property type="entry name" value="RmlC-like_jellyroll"/>
</dbReference>
<dbReference type="AlphaFoldDB" id="A0A840DB77"/>
<dbReference type="PANTHER" id="PTHR43698">
    <property type="entry name" value="RIBD C-TERMINAL DOMAIN CONTAINING PROTEIN"/>
    <property type="match status" value="1"/>
</dbReference>
<proteinExistence type="predicted"/>
<comment type="caution">
    <text evidence="3">The sequence shown here is derived from an EMBL/GenBank/DDBJ whole genome shotgun (WGS) entry which is preliminary data.</text>
</comment>